<feature type="transmembrane region" description="Helical" evidence="5">
    <location>
        <begin position="368"/>
        <end position="389"/>
    </location>
</feature>
<dbReference type="PROSITE" id="PS50011">
    <property type="entry name" value="PROTEIN_KINASE_DOM"/>
    <property type="match status" value="1"/>
</dbReference>
<evidence type="ECO:0000256" key="2">
    <source>
        <dbReference type="ARBA" id="ARBA00022741"/>
    </source>
</evidence>
<sequence length="695" mass="78933">MKNDYENLEKEYAGLSDELARLCNDETLQLDPEEERRLTPIIEDLKGDTAHYSEPVFVCEGGEKKIFKVRDLRTDRIVAMAKPLVDADNLSREQFLREARLTACLQHPNIMTIHDLGLDKQGIPFFTMEFVPGDTLKDIVKKLAKGVPEYVERYSRERLLEIFVKICDALSYAHSRGVVHLDIKPANIKVGPFGEVVVCDWGLSRILSGGFDEYQNFAILDDDRPNSDLLNDLSPSSMVKGTPGFIAPEQIDHAQPTSEQTDLYTLGAVLYFILTYRPPVIGDSMQDILKKTVNGEVVPVARAAGGRFIPRGLESVVLKALALHPKDRYASVKDLRDELDRFLHGFATEAQQAGVLERTGLLIRRRPVVFLVIGLFLILLALVLSFSFVRIVHEKKLAVAAQHQSEENLRLYMKETEHTKEVAANIRNATLSLFNPRNLLEADTKAQLLDLHLREETNPERKQFLARSIAVLHFVRQHFVAALDYFRQTDILPEEDLFYALSLKYARVKGTDNGWLTPDDLRQIILTLPAQHKDVMFAMAFYYFKDQKDVVIPEEVLPLIETLLDRLNAQGQYYAERTTLVLTDTENGRMLSLSGDPYSIFTLPLPADRNNTNVLHPLKLYSLDLTKGFLFDPSELYGSGIKELNISGINWLKRSQIHIIAMLKLERLIHSLEESDEYLAEILPGVELVRVKNPL</sequence>
<keyword evidence="5" id="KW-0472">Membrane</keyword>
<proteinExistence type="predicted"/>
<name>A0ABU5MY28_9BACT</name>
<keyword evidence="2" id="KW-0547">Nucleotide-binding</keyword>
<evidence type="ECO:0000256" key="4">
    <source>
        <dbReference type="ARBA" id="ARBA00022840"/>
    </source>
</evidence>
<dbReference type="Gene3D" id="3.30.200.20">
    <property type="entry name" value="Phosphorylase Kinase, domain 1"/>
    <property type="match status" value="1"/>
</dbReference>
<accession>A0ABU5MY28</accession>
<gene>
    <name evidence="7" type="ORF">P9H32_10575</name>
</gene>
<dbReference type="EMBL" id="JARVCO010000010">
    <property type="protein sequence ID" value="MDZ8119068.1"/>
    <property type="molecule type" value="Genomic_DNA"/>
</dbReference>
<dbReference type="Proteomes" id="UP001290861">
    <property type="component" value="Unassembled WGS sequence"/>
</dbReference>
<feature type="domain" description="Protein kinase" evidence="6">
    <location>
        <begin position="52"/>
        <end position="343"/>
    </location>
</feature>
<protein>
    <submittedName>
        <fullName evidence="7">Serine/threonine-protein kinase</fullName>
        <ecNumber evidence="7">2.7.11.1</ecNumber>
    </submittedName>
</protein>
<dbReference type="PANTHER" id="PTHR43289:SF6">
    <property type="entry name" value="SERINE_THREONINE-PROTEIN KINASE NEKL-3"/>
    <property type="match status" value="1"/>
</dbReference>
<evidence type="ECO:0000256" key="1">
    <source>
        <dbReference type="ARBA" id="ARBA00022679"/>
    </source>
</evidence>
<evidence type="ECO:0000256" key="3">
    <source>
        <dbReference type="ARBA" id="ARBA00022777"/>
    </source>
</evidence>
<dbReference type="RefSeq" id="WP_322608857.1">
    <property type="nucleotide sequence ID" value="NZ_JARVCO010000010.1"/>
</dbReference>
<dbReference type="Pfam" id="PF00069">
    <property type="entry name" value="Pkinase"/>
    <property type="match status" value="1"/>
</dbReference>
<keyword evidence="3 7" id="KW-0418">Kinase</keyword>
<evidence type="ECO:0000256" key="5">
    <source>
        <dbReference type="SAM" id="Phobius"/>
    </source>
</evidence>
<dbReference type="CDD" id="cd14014">
    <property type="entry name" value="STKc_PknB_like"/>
    <property type="match status" value="1"/>
</dbReference>
<evidence type="ECO:0000313" key="7">
    <source>
        <dbReference type="EMBL" id="MDZ8119068.1"/>
    </source>
</evidence>
<keyword evidence="1 7" id="KW-0808">Transferase</keyword>
<dbReference type="PANTHER" id="PTHR43289">
    <property type="entry name" value="MITOGEN-ACTIVATED PROTEIN KINASE KINASE KINASE 20-RELATED"/>
    <property type="match status" value="1"/>
</dbReference>
<dbReference type="InterPro" id="IPR011009">
    <property type="entry name" value="Kinase-like_dom_sf"/>
</dbReference>
<keyword evidence="5" id="KW-0812">Transmembrane</keyword>
<dbReference type="InterPro" id="IPR000719">
    <property type="entry name" value="Prot_kinase_dom"/>
</dbReference>
<dbReference type="SMART" id="SM00220">
    <property type="entry name" value="S_TKc"/>
    <property type="match status" value="1"/>
</dbReference>
<organism evidence="7 8">
    <name type="scientific">Pontiella agarivorans</name>
    <dbReference type="NCBI Taxonomy" id="3038953"/>
    <lineage>
        <taxon>Bacteria</taxon>
        <taxon>Pseudomonadati</taxon>
        <taxon>Kiritimatiellota</taxon>
        <taxon>Kiritimatiellia</taxon>
        <taxon>Kiritimatiellales</taxon>
        <taxon>Pontiellaceae</taxon>
        <taxon>Pontiella</taxon>
    </lineage>
</organism>
<dbReference type="Gene3D" id="1.10.510.10">
    <property type="entry name" value="Transferase(Phosphotransferase) domain 1"/>
    <property type="match status" value="1"/>
</dbReference>
<evidence type="ECO:0000259" key="6">
    <source>
        <dbReference type="PROSITE" id="PS50011"/>
    </source>
</evidence>
<dbReference type="EC" id="2.7.11.1" evidence="7"/>
<dbReference type="GO" id="GO:0004674">
    <property type="term" value="F:protein serine/threonine kinase activity"/>
    <property type="evidence" value="ECO:0007669"/>
    <property type="project" value="UniProtKB-EC"/>
</dbReference>
<keyword evidence="8" id="KW-1185">Reference proteome</keyword>
<reference evidence="7 8" key="1">
    <citation type="journal article" date="2024" name="Appl. Environ. Microbiol.">
        <title>Pontiella agarivorans sp. nov., a novel marine anaerobic bacterium capable of degrading macroalgal polysaccharides and fixing nitrogen.</title>
        <authorList>
            <person name="Liu N."/>
            <person name="Kivenson V."/>
            <person name="Peng X."/>
            <person name="Cui Z."/>
            <person name="Lankiewicz T.S."/>
            <person name="Gosselin K.M."/>
            <person name="English C.J."/>
            <person name="Blair E.M."/>
            <person name="O'Malley M.A."/>
            <person name="Valentine D.L."/>
        </authorList>
    </citation>
    <scope>NUCLEOTIDE SEQUENCE [LARGE SCALE GENOMIC DNA]</scope>
    <source>
        <strain evidence="7 8">NLcol2</strain>
    </source>
</reference>
<keyword evidence="5" id="KW-1133">Transmembrane helix</keyword>
<dbReference type="SUPFAM" id="SSF56112">
    <property type="entry name" value="Protein kinase-like (PK-like)"/>
    <property type="match status" value="1"/>
</dbReference>
<keyword evidence="4" id="KW-0067">ATP-binding</keyword>
<comment type="caution">
    <text evidence="7">The sequence shown here is derived from an EMBL/GenBank/DDBJ whole genome shotgun (WGS) entry which is preliminary data.</text>
</comment>
<evidence type="ECO:0000313" key="8">
    <source>
        <dbReference type="Proteomes" id="UP001290861"/>
    </source>
</evidence>